<evidence type="ECO:0000313" key="2">
    <source>
        <dbReference type="EMBL" id="RXV65338.1"/>
    </source>
</evidence>
<accession>A0A4Q2A828</accession>
<dbReference type="AlphaFoldDB" id="A0A4Q2A828"/>
<sequence>MRLDVGLEFRGFAVVGEGDGIRWCGMADQGNGHVSERRQMQKVPCILHGFPAVGNGWSAAEELILEGDDGEGCASVPDNHTIRSNRSARERDAPAMSCRLQTQSKVSTCSRASGSE</sequence>
<reference evidence="2 3" key="1">
    <citation type="submission" date="2018-08" db="EMBL/GenBank/DDBJ databases">
        <title>Mountain-cultivated ginseng endophyte, Burkholderia stabilis and its activity against ginseng root rot disease.</title>
        <authorList>
            <person name="Tapan Kumar M."/>
            <person name="Bae H."/>
            <person name="Shanmugam G."/>
            <person name="Jeon J."/>
        </authorList>
    </citation>
    <scope>NUCLEOTIDE SEQUENCE [LARGE SCALE GENOMIC DNA]</scope>
    <source>
        <strain evidence="2 3">EB159</strain>
    </source>
</reference>
<gene>
    <name evidence="2" type="ORF">D1006_35195</name>
</gene>
<evidence type="ECO:0000256" key="1">
    <source>
        <dbReference type="SAM" id="MobiDB-lite"/>
    </source>
</evidence>
<dbReference type="EMBL" id="QWEX01000003">
    <property type="protein sequence ID" value="RXV65338.1"/>
    <property type="molecule type" value="Genomic_DNA"/>
</dbReference>
<name>A0A4Q2A828_9BURK</name>
<comment type="caution">
    <text evidence="2">The sequence shown here is derived from an EMBL/GenBank/DDBJ whole genome shotgun (WGS) entry which is preliminary data.</text>
</comment>
<protein>
    <submittedName>
        <fullName evidence="2">Uncharacterized protein</fullName>
    </submittedName>
</protein>
<evidence type="ECO:0000313" key="3">
    <source>
        <dbReference type="Proteomes" id="UP000289650"/>
    </source>
</evidence>
<organism evidence="2 3">
    <name type="scientific">Burkholderia stabilis</name>
    <dbReference type="NCBI Taxonomy" id="95485"/>
    <lineage>
        <taxon>Bacteria</taxon>
        <taxon>Pseudomonadati</taxon>
        <taxon>Pseudomonadota</taxon>
        <taxon>Betaproteobacteria</taxon>
        <taxon>Burkholderiales</taxon>
        <taxon>Burkholderiaceae</taxon>
        <taxon>Burkholderia</taxon>
        <taxon>Burkholderia cepacia complex</taxon>
    </lineage>
</organism>
<proteinExistence type="predicted"/>
<feature type="region of interest" description="Disordered" evidence="1">
    <location>
        <begin position="69"/>
        <end position="97"/>
    </location>
</feature>
<dbReference type="Proteomes" id="UP000289650">
    <property type="component" value="Unassembled WGS sequence"/>
</dbReference>